<reference evidence="2" key="1">
    <citation type="journal article" date="2019" name="Int. J. Syst. Evol. Microbiol.">
        <title>The Global Catalogue of Microorganisms (GCM) 10K type strain sequencing project: providing services to taxonomists for standard genome sequencing and annotation.</title>
        <authorList>
            <consortium name="The Broad Institute Genomics Platform"/>
            <consortium name="The Broad Institute Genome Sequencing Center for Infectious Disease"/>
            <person name="Wu L."/>
            <person name="Ma J."/>
        </authorList>
    </citation>
    <scope>NUCLEOTIDE SEQUENCE [LARGE SCALE GENOMIC DNA]</scope>
    <source>
        <strain evidence="2">CGMCC 4.7680</strain>
    </source>
</reference>
<proteinExistence type="predicted"/>
<organism evidence="1 2">
    <name type="scientific">Amycolatopsis bullii</name>
    <dbReference type="NCBI Taxonomy" id="941987"/>
    <lineage>
        <taxon>Bacteria</taxon>
        <taxon>Bacillati</taxon>
        <taxon>Actinomycetota</taxon>
        <taxon>Actinomycetes</taxon>
        <taxon>Pseudonocardiales</taxon>
        <taxon>Pseudonocardiaceae</taxon>
        <taxon>Amycolatopsis</taxon>
    </lineage>
</organism>
<keyword evidence="2" id="KW-1185">Reference proteome</keyword>
<name>A0ABQ3KPB6_9PSEU</name>
<evidence type="ECO:0000313" key="2">
    <source>
        <dbReference type="Proteomes" id="UP000649955"/>
    </source>
</evidence>
<accession>A0ABQ3KPB6</accession>
<evidence type="ECO:0000313" key="1">
    <source>
        <dbReference type="EMBL" id="GHG41566.1"/>
    </source>
</evidence>
<dbReference type="Proteomes" id="UP000649955">
    <property type="component" value="Unassembled WGS sequence"/>
</dbReference>
<gene>
    <name evidence="1" type="ORF">GCM10017567_73860</name>
</gene>
<dbReference type="EMBL" id="BNAW01000051">
    <property type="protein sequence ID" value="GHG41566.1"/>
    <property type="molecule type" value="Genomic_DNA"/>
</dbReference>
<protein>
    <submittedName>
        <fullName evidence="1">Uncharacterized protein</fullName>
    </submittedName>
</protein>
<dbReference type="RefSeq" id="WP_191315959.1">
    <property type="nucleotide sequence ID" value="NZ_BNAW01000051.1"/>
</dbReference>
<comment type="caution">
    <text evidence="1">The sequence shown here is derived from an EMBL/GenBank/DDBJ whole genome shotgun (WGS) entry which is preliminary data.</text>
</comment>
<sequence>MQEVAQLPPPHRVVLLDVGGEVLLSALYWTTYPEAIRRQAKTLAGHNLDPASGGWPASRATNDACHVDTVRRHWVDRSV</sequence>